<feature type="domain" description="FlgD/Vpr Ig-like" evidence="6">
    <location>
        <begin position="138"/>
        <end position="203"/>
    </location>
</feature>
<dbReference type="AlphaFoldDB" id="Q485P4"/>
<evidence type="ECO:0000256" key="2">
    <source>
        <dbReference type="ARBA" id="ARBA00016013"/>
    </source>
</evidence>
<evidence type="ECO:0000313" key="9">
    <source>
        <dbReference type="Proteomes" id="UP000000547"/>
    </source>
</evidence>
<keyword evidence="3 5" id="KW-1005">Bacterial flagellum biogenesis</keyword>
<dbReference type="InterPro" id="IPR005648">
    <property type="entry name" value="FlgD"/>
</dbReference>
<comment type="function">
    <text evidence="4 5">Required for flagellar hook formation. May act as a scaffolding protein.</text>
</comment>
<sequence>MITTKTASAEAQAAATAAAEAARQRLTLTTPEMRAAAQERVERSNIKISDGSEGMLTQSDFFALLTKELANQDPTKPVDNNQMISQMTAFSTTDGVRTLNDSFGSFAGSMTSSQALQASSLVGRSVLVEDNVFGMAEGEAVKGKLVSDKPASNVKIYVENVAGEVIQTVPVGDVKAGGFTFTWDGQTAKGEPAEAGAYRFRIVGLVEGEAAELEAQTYRKVDSVTLAGSGGKIVLNLNGGSAMALEDVVEVSEGDI</sequence>
<reference evidence="8" key="1">
    <citation type="journal article" date="2005" name="Proc. Natl. Acad. Sci. U.S.A.">
        <title>The psychrophilic lifestyle as revealed by the genome sequence of Colwellia psychrerythraea 34H through genomic and proteomic analyses.</title>
        <authorList>
            <person name="Methe B.A."/>
            <person name="Nelson K.E."/>
            <person name="Deming J.W."/>
            <person name="Momen B."/>
            <person name="Melamud E."/>
            <person name="Zhang X."/>
            <person name="Moult J."/>
            <person name="Madupu R."/>
            <person name="Nelson W.C."/>
            <person name="Dodson R.J."/>
            <person name="Brinkac L.M."/>
            <person name="Daugherty S.C."/>
            <person name="Durkin A.S."/>
            <person name="DeBoy R.T."/>
            <person name="Kolonay J.F."/>
            <person name="Sullivan S.A."/>
            <person name="Zhou L."/>
            <person name="Davidsen T.M."/>
            <person name="Wu M."/>
            <person name="Huston A.L."/>
            <person name="Lewis M."/>
            <person name="Weaver B."/>
            <person name="Weidman J.F."/>
            <person name="Khouri H."/>
            <person name="Utterback T.R."/>
            <person name="Feldblyum T.V."/>
            <person name="Fraser C.M."/>
        </authorList>
    </citation>
    <scope>NUCLEOTIDE SEQUENCE [LARGE SCALE GENOMIC DNA]</scope>
    <source>
        <strain evidence="8">34H</strain>
    </source>
</reference>
<dbReference type="Gene3D" id="2.30.30.910">
    <property type="match status" value="1"/>
</dbReference>
<evidence type="ECO:0000256" key="1">
    <source>
        <dbReference type="ARBA" id="ARBA00010577"/>
    </source>
</evidence>
<evidence type="ECO:0000259" key="7">
    <source>
        <dbReference type="Pfam" id="PF13861"/>
    </source>
</evidence>
<dbReference type="EMBL" id="CP000083">
    <property type="protein sequence ID" value="AAZ28712.1"/>
    <property type="molecule type" value="Genomic_DNA"/>
</dbReference>
<dbReference type="Pfam" id="PF13861">
    <property type="entry name" value="FLgD_tudor"/>
    <property type="match status" value="1"/>
</dbReference>
<evidence type="ECO:0000256" key="5">
    <source>
        <dbReference type="RuleBase" id="RU362076"/>
    </source>
</evidence>
<evidence type="ECO:0000256" key="3">
    <source>
        <dbReference type="ARBA" id="ARBA00022795"/>
    </source>
</evidence>
<accession>Q485P4</accession>
<dbReference type="Proteomes" id="UP000000547">
    <property type="component" value="Chromosome"/>
</dbReference>
<dbReference type="GO" id="GO:0044781">
    <property type="term" value="P:bacterial-type flagellum organization"/>
    <property type="evidence" value="ECO:0007669"/>
    <property type="project" value="UniProtKB-UniRule"/>
</dbReference>
<proteinExistence type="inferred from homology"/>
<dbReference type="Gene3D" id="2.60.40.4070">
    <property type="match status" value="1"/>
</dbReference>
<evidence type="ECO:0000259" key="6">
    <source>
        <dbReference type="Pfam" id="PF13860"/>
    </source>
</evidence>
<dbReference type="Pfam" id="PF03963">
    <property type="entry name" value="FlgD"/>
    <property type="match status" value="1"/>
</dbReference>
<dbReference type="KEGG" id="cps:CPS_1479"/>
<comment type="similarity">
    <text evidence="1 5">Belongs to the FlgD family.</text>
</comment>
<organism evidence="8 9">
    <name type="scientific">Colwellia psychrerythraea (strain 34H / ATCC BAA-681)</name>
    <name type="common">Vibrio psychroerythus</name>
    <dbReference type="NCBI Taxonomy" id="167879"/>
    <lineage>
        <taxon>Bacteria</taxon>
        <taxon>Pseudomonadati</taxon>
        <taxon>Pseudomonadota</taxon>
        <taxon>Gammaproteobacteria</taxon>
        <taxon>Alteromonadales</taxon>
        <taxon>Colwelliaceae</taxon>
        <taxon>Colwellia</taxon>
    </lineage>
</organism>
<dbReference type="InterPro" id="IPR025965">
    <property type="entry name" value="FlgD/Vpr_Ig-like"/>
</dbReference>
<dbReference type="STRING" id="167879.CPS_1479"/>
<dbReference type="HOGENOM" id="CLU_047535_0_2_6"/>
<dbReference type="InterPro" id="IPR025963">
    <property type="entry name" value="FLgD_Tudor"/>
</dbReference>
<evidence type="ECO:0000256" key="4">
    <source>
        <dbReference type="ARBA" id="ARBA00024746"/>
    </source>
</evidence>
<feature type="domain" description="FlgD Tudor-like" evidence="7">
    <location>
        <begin position="113"/>
        <end position="248"/>
    </location>
</feature>
<evidence type="ECO:0000313" key="8">
    <source>
        <dbReference type="EMBL" id="AAZ28712.1"/>
    </source>
</evidence>
<protein>
    <recommendedName>
        <fullName evidence="2 5">Basal-body rod modification protein FlgD</fullName>
    </recommendedName>
</protein>
<dbReference type="RefSeq" id="WP_011042315.1">
    <property type="nucleotide sequence ID" value="NC_003910.7"/>
</dbReference>
<name>Q485P4_COLP3</name>
<dbReference type="Pfam" id="PF13860">
    <property type="entry name" value="FlgD_ig"/>
    <property type="match status" value="1"/>
</dbReference>
<gene>
    <name evidence="8" type="primary">flgD</name>
    <name evidence="8" type="ordered locus">CPS_1479</name>
</gene>